<name>A0A9N9IZJ2_9GLOM</name>
<comment type="caution">
    <text evidence="4">The sequence shown here is derived from an EMBL/GenBank/DDBJ whole genome shotgun (WGS) entry which is preliminary data.</text>
</comment>
<sequence length="642" mass="73961">MELENVEDVDLENAEHVELENAEDVESENADVVKLGNADVVELDQLSVGISYTSWDLAEARLNSYAKATGFSLHRKRVTINNDGEVRRRTFECSHSGEPISNKVVDLSQQCNRNSKKVSCTWHVNLSKPKSSPVILVTSIVGEHNHEMQPDAMLYDPKYRKLSTEIIESIEFYVTKGNMRSKQILSLLTAKFPDHIIHKHDLYNAIQKFRTTPTQRHMEAQSFIKHLLQLKNQDPGWIVNIHMDPYDNSTFENDFYRRWSCLLEKYPQTQDYFNRTLQGCVKSWARFYQLKFFTAGVQSTQRIEVMNKLLKEGVKGTSSLRNLYDHIQNLLDNEAKWARHNSYLNSVPTNQAPSIVESVFQKVVEILKLYITPHILAVQQQQVIGSLLYKVQLRQKDDIQENTQLDYDNGFLEDELDRPQISIMALIKDIDSSEVVEIWEVMMNTKTAMFHIELVARRWYRDDQQDKGLEVLQHQNINISMTFQQNNTNMIYPDLHIIEQIRGSTYNKKNQQLASKKIKYANGFGKMKKALNFVLNLGCEEELISMITQFVDQKKSLLEVVNDPLVTKCRGRPPTKRLKSSSEAQGYKGQAHSNHAINPPDPNLRIPLSNISSNNSHAIEESKRKYVCNVCGKVGHNARTCK</sequence>
<dbReference type="PANTHER" id="PTHR47718:SF9">
    <property type="entry name" value="PROTEIN FAR1-RELATED SEQUENCE"/>
    <property type="match status" value="1"/>
</dbReference>
<keyword evidence="1" id="KW-0863">Zinc-finger</keyword>
<dbReference type="Proteomes" id="UP000789759">
    <property type="component" value="Unassembled WGS sequence"/>
</dbReference>
<keyword evidence="5" id="KW-1185">Reference proteome</keyword>
<dbReference type="GO" id="GO:0008270">
    <property type="term" value="F:zinc ion binding"/>
    <property type="evidence" value="ECO:0007669"/>
    <property type="project" value="UniProtKB-KW"/>
</dbReference>
<keyword evidence="1" id="KW-0479">Metal-binding</keyword>
<dbReference type="PANTHER" id="PTHR47718">
    <property type="entry name" value="OS01G0519700 PROTEIN"/>
    <property type="match status" value="1"/>
</dbReference>
<evidence type="ECO:0000313" key="5">
    <source>
        <dbReference type="Proteomes" id="UP000789759"/>
    </source>
</evidence>
<dbReference type="InterPro" id="IPR001878">
    <property type="entry name" value="Znf_CCHC"/>
</dbReference>
<dbReference type="GO" id="GO:0003676">
    <property type="term" value="F:nucleic acid binding"/>
    <property type="evidence" value="ECO:0007669"/>
    <property type="project" value="InterPro"/>
</dbReference>
<dbReference type="InterPro" id="IPR004330">
    <property type="entry name" value="FAR1_DNA_bnd_dom"/>
</dbReference>
<evidence type="ECO:0000259" key="3">
    <source>
        <dbReference type="PROSITE" id="PS50158"/>
    </source>
</evidence>
<evidence type="ECO:0000256" key="1">
    <source>
        <dbReference type="PROSITE-ProRule" id="PRU00047"/>
    </source>
</evidence>
<dbReference type="Pfam" id="PF03101">
    <property type="entry name" value="FAR1"/>
    <property type="match status" value="1"/>
</dbReference>
<organism evidence="4 5">
    <name type="scientific">Cetraspora pellucida</name>
    <dbReference type="NCBI Taxonomy" id="1433469"/>
    <lineage>
        <taxon>Eukaryota</taxon>
        <taxon>Fungi</taxon>
        <taxon>Fungi incertae sedis</taxon>
        <taxon>Mucoromycota</taxon>
        <taxon>Glomeromycotina</taxon>
        <taxon>Glomeromycetes</taxon>
        <taxon>Diversisporales</taxon>
        <taxon>Gigasporaceae</taxon>
        <taxon>Cetraspora</taxon>
    </lineage>
</organism>
<evidence type="ECO:0000313" key="4">
    <source>
        <dbReference type="EMBL" id="CAG8753034.1"/>
    </source>
</evidence>
<reference evidence="4" key="1">
    <citation type="submission" date="2021-06" db="EMBL/GenBank/DDBJ databases">
        <authorList>
            <person name="Kallberg Y."/>
            <person name="Tangrot J."/>
            <person name="Rosling A."/>
        </authorList>
    </citation>
    <scope>NUCLEOTIDE SEQUENCE</scope>
    <source>
        <strain evidence="4">FL966</strain>
    </source>
</reference>
<evidence type="ECO:0000256" key="2">
    <source>
        <dbReference type="SAM" id="MobiDB-lite"/>
    </source>
</evidence>
<dbReference type="AlphaFoldDB" id="A0A9N9IZJ2"/>
<dbReference type="OrthoDB" id="2437872at2759"/>
<accession>A0A9N9IZJ2</accession>
<dbReference type="PROSITE" id="PS50158">
    <property type="entry name" value="ZF_CCHC"/>
    <property type="match status" value="1"/>
</dbReference>
<protein>
    <submittedName>
        <fullName evidence="4">1630_t:CDS:1</fullName>
    </submittedName>
</protein>
<feature type="domain" description="CCHC-type" evidence="3">
    <location>
        <begin position="628"/>
        <end position="642"/>
    </location>
</feature>
<gene>
    <name evidence="4" type="ORF">CPELLU_LOCUS14830</name>
</gene>
<keyword evidence="1" id="KW-0862">Zinc</keyword>
<dbReference type="EMBL" id="CAJVQA010018276">
    <property type="protein sequence ID" value="CAG8753034.1"/>
    <property type="molecule type" value="Genomic_DNA"/>
</dbReference>
<proteinExistence type="predicted"/>
<feature type="region of interest" description="Disordered" evidence="2">
    <location>
        <begin position="573"/>
        <end position="602"/>
    </location>
</feature>